<evidence type="ECO:0000313" key="2">
    <source>
        <dbReference type="RefSeq" id="XP_056686507.1"/>
    </source>
</evidence>
<reference evidence="1" key="1">
    <citation type="journal article" date="2021" name="Nat. Commun.">
        <title>Genomic analyses provide insights into spinach domestication and the genetic basis of agronomic traits.</title>
        <authorList>
            <person name="Cai X."/>
            <person name="Sun X."/>
            <person name="Xu C."/>
            <person name="Sun H."/>
            <person name="Wang X."/>
            <person name="Ge C."/>
            <person name="Zhang Z."/>
            <person name="Wang Q."/>
            <person name="Fei Z."/>
            <person name="Jiao C."/>
            <person name="Wang Q."/>
        </authorList>
    </citation>
    <scope>NUCLEOTIDE SEQUENCE [LARGE SCALE GENOMIC DNA]</scope>
    <source>
        <strain evidence="1">cv. Varoflay</strain>
    </source>
</reference>
<organism evidence="1 2">
    <name type="scientific">Spinacia oleracea</name>
    <name type="common">Spinach</name>
    <dbReference type="NCBI Taxonomy" id="3562"/>
    <lineage>
        <taxon>Eukaryota</taxon>
        <taxon>Viridiplantae</taxon>
        <taxon>Streptophyta</taxon>
        <taxon>Embryophyta</taxon>
        <taxon>Tracheophyta</taxon>
        <taxon>Spermatophyta</taxon>
        <taxon>Magnoliopsida</taxon>
        <taxon>eudicotyledons</taxon>
        <taxon>Gunneridae</taxon>
        <taxon>Pentapetalae</taxon>
        <taxon>Caryophyllales</taxon>
        <taxon>Chenopodiaceae</taxon>
        <taxon>Chenopodioideae</taxon>
        <taxon>Anserineae</taxon>
        <taxon>Spinacia</taxon>
    </lineage>
</organism>
<reference evidence="2" key="2">
    <citation type="submission" date="2025-08" db="UniProtKB">
        <authorList>
            <consortium name="RefSeq"/>
        </authorList>
    </citation>
    <scope>IDENTIFICATION</scope>
    <source>
        <tissue evidence="2">Leaf</tissue>
    </source>
</reference>
<proteinExistence type="predicted"/>
<sequence>MLKLCSNGVQFRTHFTLHLKRVFLYSTSSQTDISSSSMVDFMVKSLGFSRAEAITSWKKGDEVVLEIMKDTSGKWNLRWSEAAFWYLLLFSEFGRNLLTDLCV</sequence>
<name>A0ABM3QT06_SPIOL</name>
<dbReference type="RefSeq" id="XP_056686507.1">
    <property type="nucleotide sequence ID" value="XM_056830529.1"/>
</dbReference>
<accession>A0ABM3QT06</accession>
<keyword evidence="1" id="KW-1185">Reference proteome</keyword>
<evidence type="ECO:0000313" key="1">
    <source>
        <dbReference type="Proteomes" id="UP000813463"/>
    </source>
</evidence>
<protein>
    <submittedName>
        <fullName evidence="2">Uncharacterized protein isoform X2</fullName>
    </submittedName>
</protein>
<dbReference type="Proteomes" id="UP000813463">
    <property type="component" value="Chromosome 6"/>
</dbReference>
<gene>
    <name evidence="2" type="primary">LOC110793247</name>
</gene>
<dbReference type="GeneID" id="110793247"/>